<sequence>MKWWDGVHNIIQKGSIVKKLEVKDLLNEQFITWEVENRNKAIDILQERWGIRSTMMGESSIGTQVKEDLIQEINRVFFQENMSFDGLHPNSLGYEAIGKRMTVVIEPLFIEKYAKP</sequence>
<dbReference type="HOGENOM" id="CLU_2091639_0_0_9"/>
<dbReference type="AlphaFoldDB" id="A6TUB7"/>
<dbReference type="KEGG" id="amt:Amet_3663"/>
<protein>
    <submittedName>
        <fullName evidence="1">Uncharacterized protein</fullName>
    </submittedName>
</protein>
<dbReference type="OrthoDB" id="26855at2"/>
<organism evidence="1 2">
    <name type="scientific">Alkaliphilus metalliredigens (strain QYMF)</name>
    <dbReference type="NCBI Taxonomy" id="293826"/>
    <lineage>
        <taxon>Bacteria</taxon>
        <taxon>Bacillati</taxon>
        <taxon>Bacillota</taxon>
        <taxon>Clostridia</taxon>
        <taxon>Peptostreptococcales</taxon>
        <taxon>Natronincolaceae</taxon>
        <taxon>Alkaliphilus</taxon>
    </lineage>
</organism>
<evidence type="ECO:0000313" key="2">
    <source>
        <dbReference type="Proteomes" id="UP000001572"/>
    </source>
</evidence>
<keyword evidence="2" id="KW-1185">Reference proteome</keyword>
<accession>A6TUB7</accession>
<proteinExistence type="predicted"/>
<dbReference type="Proteomes" id="UP000001572">
    <property type="component" value="Chromosome"/>
</dbReference>
<name>A6TUB7_ALKMQ</name>
<evidence type="ECO:0000313" key="1">
    <source>
        <dbReference type="EMBL" id="ABR49785.1"/>
    </source>
</evidence>
<dbReference type="RefSeq" id="WP_012064745.1">
    <property type="nucleotide sequence ID" value="NC_009633.1"/>
</dbReference>
<dbReference type="SUPFAM" id="SSF52266">
    <property type="entry name" value="SGNH hydrolase"/>
    <property type="match status" value="1"/>
</dbReference>
<reference evidence="2" key="1">
    <citation type="journal article" date="2016" name="Genome Announc.">
        <title>Complete genome sequence of Alkaliphilus metalliredigens strain QYMF, an alkaliphilic and metal-reducing bacterium isolated from borax-contaminated leachate ponds.</title>
        <authorList>
            <person name="Hwang C."/>
            <person name="Copeland A."/>
            <person name="Lucas S."/>
            <person name="Lapidus A."/>
            <person name="Barry K."/>
            <person name="Detter J.C."/>
            <person name="Glavina Del Rio T."/>
            <person name="Hammon N."/>
            <person name="Israni S."/>
            <person name="Dalin E."/>
            <person name="Tice H."/>
            <person name="Pitluck S."/>
            <person name="Chertkov O."/>
            <person name="Brettin T."/>
            <person name="Bruce D."/>
            <person name="Han C."/>
            <person name="Schmutz J."/>
            <person name="Larimer F."/>
            <person name="Land M.L."/>
            <person name="Hauser L."/>
            <person name="Kyrpides N."/>
            <person name="Mikhailova N."/>
            <person name="Ye Q."/>
            <person name="Zhou J."/>
            <person name="Richardson P."/>
            <person name="Fields M.W."/>
        </authorList>
    </citation>
    <scope>NUCLEOTIDE SEQUENCE [LARGE SCALE GENOMIC DNA]</scope>
    <source>
        <strain evidence="2">QYMF</strain>
    </source>
</reference>
<dbReference type="EMBL" id="CP000724">
    <property type="protein sequence ID" value="ABR49785.1"/>
    <property type="molecule type" value="Genomic_DNA"/>
</dbReference>
<gene>
    <name evidence="1" type="ordered locus">Amet_3663</name>
</gene>